<feature type="non-terminal residue" evidence="1">
    <location>
        <position position="1"/>
    </location>
</feature>
<proteinExistence type="predicted"/>
<protein>
    <submittedName>
        <fullName evidence="1">Uncharacterized protein</fullName>
    </submittedName>
</protein>
<keyword evidence="2" id="KW-1185">Reference proteome</keyword>
<dbReference type="EMBL" id="LRGB01003881">
    <property type="protein sequence ID" value="KZS02640.1"/>
    <property type="molecule type" value="Genomic_DNA"/>
</dbReference>
<dbReference type="AlphaFoldDB" id="A0A164JTG2"/>
<evidence type="ECO:0000313" key="1">
    <source>
        <dbReference type="EMBL" id="KZS02640.1"/>
    </source>
</evidence>
<comment type="caution">
    <text evidence="1">The sequence shown here is derived from an EMBL/GenBank/DDBJ whole genome shotgun (WGS) entry which is preliminary data.</text>
</comment>
<dbReference type="Proteomes" id="UP000076858">
    <property type="component" value="Unassembled WGS sequence"/>
</dbReference>
<accession>A0A164JTG2</accession>
<organism evidence="1 2">
    <name type="scientific">Daphnia magna</name>
    <dbReference type="NCBI Taxonomy" id="35525"/>
    <lineage>
        <taxon>Eukaryota</taxon>
        <taxon>Metazoa</taxon>
        <taxon>Ecdysozoa</taxon>
        <taxon>Arthropoda</taxon>
        <taxon>Crustacea</taxon>
        <taxon>Branchiopoda</taxon>
        <taxon>Diplostraca</taxon>
        <taxon>Cladocera</taxon>
        <taxon>Anomopoda</taxon>
        <taxon>Daphniidae</taxon>
        <taxon>Daphnia</taxon>
    </lineage>
</organism>
<sequence length="65" mass="7558">RKRPIQIQILSHITQGSPSDVRQMSGSDVEYIFLISSGQPDIRFGCPMDVIFFGFDRPQQRRRTF</sequence>
<gene>
    <name evidence="1" type="ORF">APZ42_000244</name>
</gene>
<evidence type="ECO:0000313" key="2">
    <source>
        <dbReference type="Proteomes" id="UP000076858"/>
    </source>
</evidence>
<reference evidence="1 2" key="1">
    <citation type="submission" date="2016-03" db="EMBL/GenBank/DDBJ databases">
        <title>EvidentialGene: Evidence-directed Construction of Genes on Genomes.</title>
        <authorList>
            <person name="Gilbert D.G."/>
            <person name="Choi J.-H."/>
            <person name="Mockaitis K."/>
            <person name="Colbourne J."/>
            <person name="Pfrender M."/>
        </authorList>
    </citation>
    <scope>NUCLEOTIDE SEQUENCE [LARGE SCALE GENOMIC DNA]</scope>
    <source>
        <strain evidence="1 2">Xinb3</strain>
        <tissue evidence="1">Complete organism</tissue>
    </source>
</reference>
<name>A0A164JTG2_9CRUS</name>